<dbReference type="InterPro" id="IPR036388">
    <property type="entry name" value="WH-like_DNA-bd_sf"/>
</dbReference>
<dbReference type="PANTHER" id="PTHR12822:SF2">
    <property type="entry name" value="PROTEIN YIPF"/>
    <property type="match status" value="1"/>
</dbReference>
<feature type="transmembrane region" description="Helical" evidence="9">
    <location>
        <begin position="294"/>
        <end position="312"/>
    </location>
</feature>
<comment type="similarity">
    <text evidence="3 9">Belongs to the YIP1 family.</text>
</comment>
<dbReference type="OMA" id="GPTWISA"/>
<protein>
    <recommendedName>
        <fullName evidence="9">Protein YIPF</fullName>
    </recommendedName>
</protein>
<dbReference type="InterPro" id="IPR036390">
    <property type="entry name" value="WH_DNA-bd_sf"/>
</dbReference>
<keyword evidence="7 9" id="KW-0472">Membrane</keyword>
<feature type="transmembrane region" description="Helical" evidence="9">
    <location>
        <begin position="183"/>
        <end position="205"/>
    </location>
</feature>
<dbReference type="EMBL" id="GL984391">
    <property type="protein sequence ID" value="EGR27010.1"/>
    <property type="molecule type" value="Genomic_DNA"/>
</dbReference>
<evidence type="ECO:0000256" key="2">
    <source>
        <dbReference type="ARBA" id="ARBA00010014"/>
    </source>
</evidence>
<dbReference type="eggNOG" id="KOG3114">
    <property type="taxonomic scope" value="Eukaryota"/>
</dbReference>
<accession>G0R683</accession>
<evidence type="ECO:0000256" key="4">
    <source>
        <dbReference type="ARBA" id="ARBA00022692"/>
    </source>
</evidence>
<evidence type="ECO:0000259" key="10">
    <source>
        <dbReference type="Pfam" id="PF04893"/>
    </source>
</evidence>
<dbReference type="PANTHER" id="PTHR12822">
    <property type="entry name" value="PROTEIN YIPF"/>
    <property type="match status" value="1"/>
</dbReference>
<evidence type="ECO:0000256" key="5">
    <source>
        <dbReference type="ARBA" id="ARBA00022980"/>
    </source>
</evidence>
<feature type="domain" description="Yip1" evidence="10">
    <location>
        <begin position="168"/>
        <end position="338"/>
    </location>
</feature>
<dbReference type="InterPro" id="IPR006977">
    <property type="entry name" value="Yip1_dom"/>
</dbReference>
<dbReference type="eggNOG" id="KOG3411">
    <property type="taxonomic scope" value="Eukaryota"/>
</dbReference>
<dbReference type="InParanoid" id="G0R683"/>
<dbReference type="InterPro" id="IPR039765">
    <property type="entry name" value="Yip5/YIPF1/YIPF2"/>
</dbReference>
<evidence type="ECO:0000313" key="11">
    <source>
        <dbReference type="EMBL" id="EGR27010.1"/>
    </source>
</evidence>
<feature type="transmembrane region" description="Helical" evidence="9">
    <location>
        <begin position="257"/>
        <end position="274"/>
    </location>
</feature>
<evidence type="ECO:0000256" key="6">
    <source>
        <dbReference type="ARBA" id="ARBA00022989"/>
    </source>
</evidence>
<dbReference type="GO" id="GO:0000139">
    <property type="term" value="C:Golgi membrane"/>
    <property type="evidence" value="ECO:0007669"/>
    <property type="project" value="UniProtKB-SubCell"/>
</dbReference>
<dbReference type="GeneID" id="14903075"/>
<dbReference type="Proteomes" id="UP000008983">
    <property type="component" value="Unassembled WGS sequence"/>
</dbReference>
<dbReference type="FunFam" id="1.10.10.10:FF:000118">
    <property type="entry name" value="40S ribosomal protein S19"/>
    <property type="match status" value="1"/>
</dbReference>
<evidence type="ECO:0000313" key="12">
    <source>
        <dbReference type="Proteomes" id="UP000008983"/>
    </source>
</evidence>
<dbReference type="Pfam" id="PF01090">
    <property type="entry name" value="Ribosomal_S19e"/>
    <property type="match status" value="1"/>
</dbReference>
<dbReference type="GO" id="GO:0006412">
    <property type="term" value="P:translation"/>
    <property type="evidence" value="ECO:0007669"/>
    <property type="project" value="InterPro"/>
</dbReference>
<evidence type="ECO:0000256" key="3">
    <source>
        <dbReference type="ARBA" id="ARBA00010596"/>
    </source>
</evidence>
<keyword evidence="4 9" id="KW-0812">Transmembrane</keyword>
<dbReference type="OrthoDB" id="286522at2759"/>
<dbReference type="SMART" id="SM01413">
    <property type="entry name" value="Ribosomal_S19e"/>
    <property type="match status" value="1"/>
</dbReference>
<dbReference type="GO" id="GO:0003735">
    <property type="term" value="F:structural constituent of ribosome"/>
    <property type="evidence" value="ECO:0007669"/>
    <property type="project" value="InterPro"/>
</dbReference>
<keyword evidence="12" id="KW-1185">Reference proteome</keyword>
<sequence>MLNKEQNFFTVKDVAAASFIRAYADHLKKANKLKVPSWTEWTTTSTANELAPTDPDWVYLRVAAIARKVYLKPHTGVSTLRHIFGSVKRRGCLRNIHEHAHGKFIRWSLQQLEELKALTGNNKSNTNNQQNSAGCCPCCTLTFWRRYFDVTEGDVAKRLRSALFLTPSFCEIMEGHPDLYGPFWIYTTIVVILSISSNICSYLHLRGSQTLFNYDFNFVSVAASLVYGIGILTPIVLWCVVKLLFKVKIKLIQTICLYGYSETCFIIISCLLLIPSTVKQQYQYILILQKIKKILQWVLIAYGMIVSSTFFFRNIKKEMDELDSNQKYVVFAIVLGFQSVLCLTFKFYFFRLIKIPDTPQN</sequence>
<gene>
    <name evidence="11" type="ORF">IMG5_202940</name>
</gene>
<dbReference type="InterPro" id="IPR001266">
    <property type="entry name" value="Ribosomal_eS19"/>
</dbReference>
<dbReference type="AlphaFoldDB" id="G0R683"/>
<dbReference type="RefSeq" id="XP_004023894.1">
    <property type="nucleotide sequence ID" value="XM_004023845.1"/>
</dbReference>
<dbReference type="GO" id="GO:1990904">
    <property type="term" value="C:ribonucleoprotein complex"/>
    <property type="evidence" value="ECO:0007669"/>
    <property type="project" value="UniProtKB-KW"/>
</dbReference>
<reference evidence="11 12" key="1">
    <citation type="submission" date="2011-07" db="EMBL/GenBank/DDBJ databases">
        <authorList>
            <person name="Coyne R."/>
            <person name="Brami D."/>
            <person name="Johnson J."/>
            <person name="Hostetler J."/>
            <person name="Hannick L."/>
            <person name="Clark T."/>
            <person name="Cassidy-Hanley D."/>
            <person name="Inman J."/>
        </authorList>
    </citation>
    <scope>NUCLEOTIDE SEQUENCE [LARGE SCALE GENOMIC DNA]</scope>
    <source>
        <strain evidence="11 12">G5</strain>
    </source>
</reference>
<name>G0R683_ICHMU</name>
<comment type="similarity">
    <text evidence="2">Belongs to the eukaryotic ribosomal protein eS19 family.</text>
</comment>
<feature type="transmembrane region" description="Helical" evidence="9">
    <location>
        <begin position="225"/>
        <end position="245"/>
    </location>
</feature>
<proteinExistence type="inferred from homology"/>
<keyword evidence="5" id="KW-0689">Ribosomal protein</keyword>
<dbReference type="GO" id="GO:0005840">
    <property type="term" value="C:ribosome"/>
    <property type="evidence" value="ECO:0007669"/>
    <property type="project" value="UniProtKB-KW"/>
</dbReference>
<comment type="subcellular location">
    <subcellularLocation>
        <location evidence="9">Golgi apparatus membrane</location>
        <topology evidence="9">Multi-pass membrane protein</topology>
    </subcellularLocation>
    <subcellularLocation>
        <location evidence="1">Membrane</location>
        <topology evidence="1">Multi-pass membrane protein</topology>
    </subcellularLocation>
</comment>
<dbReference type="GO" id="GO:0016192">
    <property type="term" value="P:vesicle-mediated transport"/>
    <property type="evidence" value="ECO:0007669"/>
    <property type="project" value="InterPro"/>
</dbReference>
<feature type="transmembrane region" description="Helical" evidence="9">
    <location>
        <begin position="328"/>
        <end position="349"/>
    </location>
</feature>
<evidence type="ECO:0000256" key="8">
    <source>
        <dbReference type="ARBA" id="ARBA00023274"/>
    </source>
</evidence>
<dbReference type="GO" id="GO:0031267">
    <property type="term" value="F:small GTPase binding"/>
    <property type="evidence" value="ECO:0007669"/>
    <property type="project" value="InterPro"/>
</dbReference>
<keyword evidence="8" id="KW-0687">Ribonucleoprotein</keyword>
<dbReference type="STRING" id="857967.G0R683"/>
<evidence type="ECO:0000256" key="1">
    <source>
        <dbReference type="ARBA" id="ARBA00004141"/>
    </source>
</evidence>
<evidence type="ECO:0000256" key="9">
    <source>
        <dbReference type="RuleBase" id="RU361264"/>
    </source>
</evidence>
<dbReference type="Gene3D" id="1.10.10.10">
    <property type="entry name" value="Winged helix-like DNA-binding domain superfamily/Winged helix DNA-binding domain"/>
    <property type="match status" value="1"/>
</dbReference>
<dbReference type="SUPFAM" id="SSF46785">
    <property type="entry name" value="Winged helix' DNA-binding domain"/>
    <property type="match status" value="1"/>
</dbReference>
<dbReference type="Pfam" id="PF04893">
    <property type="entry name" value="Yip1"/>
    <property type="match status" value="1"/>
</dbReference>
<evidence type="ECO:0000256" key="7">
    <source>
        <dbReference type="ARBA" id="ARBA00023136"/>
    </source>
</evidence>
<keyword evidence="6 9" id="KW-1133">Transmembrane helix</keyword>
<organism evidence="11 12">
    <name type="scientific">Ichthyophthirius multifiliis</name>
    <name type="common">White spot disease agent</name>
    <name type="synonym">Ich</name>
    <dbReference type="NCBI Taxonomy" id="5932"/>
    <lineage>
        <taxon>Eukaryota</taxon>
        <taxon>Sar</taxon>
        <taxon>Alveolata</taxon>
        <taxon>Ciliophora</taxon>
        <taxon>Intramacronucleata</taxon>
        <taxon>Oligohymenophorea</taxon>
        <taxon>Hymenostomatida</taxon>
        <taxon>Ophryoglenina</taxon>
        <taxon>Ichthyophthirius</taxon>
    </lineage>
</organism>